<dbReference type="GeneID" id="85497492"/>
<feature type="compositionally biased region" description="Basic and acidic residues" evidence="1">
    <location>
        <begin position="450"/>
        <end position="468"/>
    </location>
</feature>
<evidence type="ECO:0000313" key="2">
    <source>
        <dbReference type="EMBL" id="BEI93622.1"/>
    </source>
</evidence>
<reference evidence="2" key="1">
    <citation type="journal article" date="2023" name="BMC Genomics">
        <title>Chromosome-level genome assemblies of Cutaneotrichosporon spp. (Trichosporonales, Basidiomycota) reveal imbalanced evolution between nucleotide sequences and chromosome synteny.</title>
        <authorList>
            <person name="Kobayashi Y."/>
            <person name="Kayamori A."/>
            <person name="Aoki K."/>
            <person name="Shiwa Y."/>
            <person name="Matsutani M."/>
            <person name="Fujita N."/>
            <person name="Sugita T."/>
            <person name="Iwasaki W."/>
            <person name="Tanaka N."/>
            <person name="Takashima M."/>
        </authorList>
    </citation>
    <scope>NUCLEOTIDE SEQUENCE</scope>
    <source>
        <strain evidence="2">HIS019</strain>
    </source>
</reference>
<proteinExistence type="predicted"/>
<gene>
    <name evidence="2" type="ORF">CcaverHIS019_0600810</name>
</gene>
<sequence>MRCGVSSNPAFDAASQPGPAPAPGPVPVRICSHSDPTTGHRYCDIPNIGAVLSEPELGMHEEDEKLPDCNSDDNSESVSGDKGFSNPFFDQPRDALTGHFPAPAAPFPDQNQPYNPFANNPYLTPAFISNRVEPLTPTHVREYRGTITSPNKFLERLSVARAPKTPTVVPPPSASRPEYVPRRNHFKEDSMANPFQSPDKASTPFGTSSHTMSYSRMASTLSPLPSSPPTKRKSSSSLSESSLHASNSPAPFRDTPYKSRAVRPKIEEEDGMDKSADEDGLLTYSPSVAAAKRKLEQDESDDESPDESPDELFVRSRSAAAIQRARASNSPYFVGPDDGDSDNEECGASDKENQPLAVSDAATALSDSQSIDYSDMDSDETMTDNVKAYGHSLFCPLFLDSLHNYLCHYEHQASLGEPCAPMSDPISAEWSCLCNIDDGYDGDDELPTSSKRDEHDQRPHYYEIKDGQDDNEPDLYEEWERESEMDASEELASDSDACDDDLIADVRASRSRSRSGSSGYMTGQRVQKKRRGFKVRGGVLQEVELRRSSI</sequence>
<name>A0AA48L822_9TREE</name>
<organism evidence="2 3">
    <name type="scientific">Cutaneotrichosporon cavernicola</name>
    <dbReference type="NCBI Taxonomy" id="279322"/>
    <lineage>
        <taxon>Eukaryota</taxon>
        <taxon>Fungi</taxon>
        <taxon>Dikarya</taxon>
        <taxon>Basidiomycota</taxon>
        <taxon>Agaricomycotina</taxon>
        <taxon>Tremellomycetes</taxon>
        <taxon>Trichosporonales</taxon>
        <taxon>Trichosporonaceae</taxon>
        <taxon>Cutaneotrichosporon</taxon>
    </lineage>
</organism>
<dbReference type="AlphaFoldDB" id="A0AA48L822"/>
<evidence type="ECO:0000313" key="3">
    <source>
        <dbReference type="Proteomes" id="UP001233271"/>
    </source>
</evidence>
<feature type="region of interest" description="Disordered" evidence="1">
    <location>
        <begin position="444"/>
        <end position="533"/>
    </location>
</feature>
<dbReference type="EMBL" id="AP028217">
    <property type="protein sequence ID" value="BEI93622.1"/>
    <property type="molecule type" value="Genomic_DNA"/>
</dbReference>
<evidence type="ECO:0000256" key="1">
    <source>
        <dbReference type="SAM" id="MobiDB-lite"/>
    </source>
</evidence>
<accession>A0AA48L822</accession>
<feature type="compositionally biased region" description="Polar residues" evidence="1">
    <location>
        <begin position="193"/>
        <end position="218"/>
    </location>
</feature>
<feature type="region of interest" description="Disordered" evidence="1">
    <location>
        <begin position="292"/>
        <end position="313"/>
    </location>
</feature>
<feature type="compositionally biased region" description="Low complexity" evidence="1">
    <location>
        <begin position="235"/>
        <end position="249"/>
    </location>
</feature>
<feature type="compositionally biased region" description="Acidic residues" evidence="1">
    <location>
        <begin position="337"/>
        <end position="347"/>
    </location>
</feature>
<dbReference type="Proteomes" id="UP001233271">
    <property type="component" value="Chromosome 6"/>
</dbReference>
<feature type="region of interest" description="Disordered" evidence="1">
    <location>
        <begin position="189"/>
        <end position="280"/>
    </location>
</feature>
<protein>
    <submittedName>
        <fullName evidence="2">Uncharacterized protein</fullName>
    </submittedName>
</protein>
<dbReference type="RefSeq" id="XP_060458887.1">
    <property type="nucleotide sequence ID" value="XM_060602499.1"/>
</dbReference>
<feature type="region of interest" description="Disordered" evidence="1">
    <location>
        <begin position="325"/>
        <end position="377"/>
    </location>
</feature>
<feature type="region of interest" description="Disordered" evidence="1">
    <location>
        <begin position="60"/>
        <end position="81"/>
    </location>
</feature>
<feature type="region of interest" description="Disordered" evidence="1">
    <location>
        <begin position="1"/>
        <end position="33"/>
    </location>
</feature>
<keyword evidence="3" id="KW-1185">Reference proteome</keyword>
<feature type="compositionally biased region" description="Acidic residues" evidence="1">
    <location>
        <begin position="469"/>
        <end position="503"/>
    </location>
</feature>
<dbReference type="KEGG" id="ccac:CcaHIS019_0600810"/>
<feature type="compositionally biased region" description="Acidic residues" evidence="1">
    <location>
        <begin position="298"/>
        <end position="310"/>
    </location>
</feature>